<protein>
    <submittedName>
        <fullName evidence="2">Uncharacterized protein</fullName>
    </submittedName>
</protein>
<accession>A0A310SVD5</accession>
<dbReference type="Proteomes" id="UP000250275">
    <property type="component" value="Unassembled WGS sequence"/>
</dbReference>
<evidence type="ECO:0000313" key="2">
    <source>
        <dbReference type="EMBL" id="OAD62383.1"/>
    </source>
</evidence>
<evidence type="ECO:0000256" key="1">
    <source>
        <dbReference type="SAM" id="MobiDB-lite"/>
    </source>
</evidence>
<feature type="compositionally biased region" description="Polar residues" evidence="1">
    <location>
        <begin position="57"/>
        <end position="68"/>
    </location>
</feature>
<sequence>MQISFQDASLTASNRHSWRAIGVTWLDSSAIVADRLTNHVQTQAERTSAGYARTRSSRNPIKSQTSFS</sequence>
<organism evidence="2 3">
    <name type="scientific">Eufriesea mexicana</name>
    <dbReference type="NCBI Taxonomy" id="516756"/>
    <lineage>
        <taxon>Eukaryota</taxon>
        <taxon>Metazoa</taxon>
        <taxon>Ecdysozoa</taxon>
        <taxon>Arthropoda</taxon>
        <taxon>Hexapoda</taxon>
        <taxon>Insecta</taxon>
        <taxon>Pterygota</taxon>
        <taxon>Neoptera</taxon>
        <taxon>Endopterygota</taxon>
        <taxon>Hymenoptera</taxon>
        <taxon>Apocrita</taxon>
        <taxon>Aculeata</taxon>
        <taxon>Apoidea</taxon>
        <taxon>Anthophila</taxon>
        <taxon>Apidae</taxon>
        <taxon>Eufriesea</taxon>
    </lineage>
</organism>
<reference evidence="2 3" key="1">
    <citation type="submission" date="2015-07" db="EMBL/GenBank/DDBJ databases">
        <title>The genome of Eufriesea mexicana.</title>
        <authorList>
            <person name="Pan H."/>
            <person name="Kapheim K."/>
        </authorList>
    </citation>
    <scope>NUCLEOTIDE SEQUENCE [LARGE SCALE GENOMIC DNA]</scope>
    <source>
        <strain evidence="2">0111107269</strain>
        <tissue evidence="2">Whole body</tissue>
    </source>
</reference>
<evidence type="ECO:0000313" key="3">
    <source>
        <dbReference type="Proteomes" id="UP000250275"/>
    </source>
</evidence>
<dbReference type="AlphaFoldDB" id="A0A310SVD5"/>
<name>A0A310SVD5_9HYME</name>
<feature type="region of interest" description="Disordered" evidence="1">
    <location>
        <begin position="42"/>
        <end position="68"/>
    </location>
</feature>
<dbReference type="EMBL" id="KQ759874">
    <property type="protein sequence ID" value="OAD62383.1"/>
    <property type="molecule type" value="Genomic_DNA"/>
</dbReference>
<proteinExistence type="predicted"/>
<gene>
    <name evidence="2" type="ORF">WN48_07060</name>
</gene>
<keyword evidence="3" id="KW-1185">Reference proteome</keyword>